<accession>A0A8J7LWF4</accession>
<name>A0A8J7LWF4_9RHOB</name>
<feature type="domain" description="Type I restriction enzyme HindI endonuclease subunit-like C-terminal" evidence="1">
    <location>
        <begin position="8"/>
        <end position="50"/>
    </location>
</feature>
<proteinExistence type="predicted"/>
<sequence>MLEVVSWQREDVRAKVRVAVKRILRRYGYPPDLQAEAVKLVIKQAEALAKAF</sequence>
<keyword evidence="3" id="KW-1185">Reference proteome</keyword>
<dbReference type="InterPro" id="IPR021810">
    <property type="entry name" value="T1RH-like_C"/>
</dbReference>
<comment type="caution">
    <text evidence="2">The sequence shown here is derived from an EMBL/GenBank/DDBJ whole genome shotgun (WGS) entry which is preliminary data.</text>
</comment>
<protein>
    <submittedName>
        <fullName evidence="2">DUF3387 domain-containing protein</fullName>
    </submittedName>
</protein>
<reference evidence="2" key="1">
    <citation type="submission" date="2020-12" db="EMBL/GenBank/DDBJ databases">
        <title>Sedimentitalea sp. nov., isolated from sand in Incheon.</title>
        <authorList>
            <person name="Kim W."/>
        </authorList>
    </citation>
    <scope>NUCLEOTIDE SEQUENCE</scope>
    <source>
        <strain evidence="2">CAU 1593</strain>
    </source>
</reference>
<evidence type="ECO:0000313" key="3">
    <source>
        <dbReference type="Proteomes" id="UP000619079"/>
    </source>
</evidence>
<dbReference type="Proteomes" id="UP000619079">
    <property type="component" value="Unassembled WGS sequence"/>
</dbReference>
<dbReference type="AlphaFoldDB" id="A0A8J7LWF4"/>
<organism evidence="2 3">
    <name type="scientific">Sedimentitalea arenosa</name>
    <dbReference type="NCBI Taxonomy" id="2798803"/>
    <lineage>
        <taxon>Bacteria</taxon>
        <taxon>Pseudomonadati</taxon>
        <taxon>Pseudomonadota</taxon>
        <taxon>Alphaproteobacteria</taxon>
        <taxon>Rhodobacterales</taxon>
        <taxon>Paracoccaceae</taxon>
        <taxon>Sedimentitalea</taxon>
    </lineage>
</organism>
<evidence type="ECO:0000259" key="1">
    <source>
        <dbReference type="Pfam" id="PF11867"/>
    </source>
</evidence>
<gene>
    <name evidence="2" type="ORF">JF290_11370</name>
</gene>
<dbReference type="EMBL" id="JAELVR010000007">
    <property type="protein sequence ID" value="MBJ6372126.1"/>
    <property type="molecule type" value="Genomic_DNA"/>
</dbReference>
<dbReference type="Pfam" id="PF11867">
    <property type="entry name" value="T1RH-like_C"/>
    <property type="match status" value="1"/>
</dbReference>
<evidence type="ECO:0000313" key="2">
    <source>
        <dbReference type="EMBL" id="MBJ6372126.1"/>
    </source>
</evidence>